<organism evidence="1 2">
    <name type="scientific">Symbiochloris irregularis</name>
    <dbReference type="NCBI Taxonomy" id="706552"/>
    <lineage>
        <taxon>Eukaryota</taxon>
        <taxon>Viridiplantae</taxon>
        <taxon>Chlorophyta</taxon>
        <taxon>core chlorophytes</taxon>
        <taxon>Trebouxiophyceae</taxon>
        <taxon>Trebouxiales</taxon>
        <taxon>Trebouxiaceae</taxon>
        <taxon>Symbiochloris</taxon>
    </lineage>
</organism>
<protein>
    <recommendedName>
        <fullName evidence="3">F-box domain-containing protein</fullName>
    </recommendedName>
</protein>
<reference evidence="1 2" key="1">
    <citation type="journal article" date="2024" name="Nat. Commun.">
        <title>Phylogenomics reveals the evolutionary origins of lichenization in chlorophyte algae.</title>
        <authorList>
            <person name="Puginier C."/>
            <person name="Libourel C."/>
            <person name="Otte J."/>
            <person name="Skaloud P."/>
            <person name="Haon M."/>
            <person name="Grisel S."/>
            <person name="Petersen M."/>
            <person name="Berrin J.G."/>
            <person name="Delaux P.M."/>
            <person name="Dal Grande F."/>
            <person name="Keller J."/>
        </authorList>
    </citation>
    <scope>NUCLEOTIDE SEQUENCE [LARGE SCALE GENOMIC DNA]</scope>
    <source>
        <strain evidence="1 2">SAG 2036</strain>
    </source>
</reference>
<proteinExistence type="predicted"/>
<evidence type="ECO:0000313" key="2">
    <source>
        <dbReference type="Proteomes" id="UP001465755"/>
    </source>
</evidence>
<sequence length="187" mass="20328">MPITSSPAQAPPKHDLWSCGEFQQIIGPMVLQSLSLRDLASLACSCVALRDLAYRDAAIRVREAGKHLPPRHPALVPGASVQDVQAAMRRQAAAAKNLLDGSSAGSVSHNWPEDSTFGSLRWAGFSRDGTRLALLTERRIALFDTQSCQPIWNKTLAYQESVLGIGWNSLADVGYDKFAGHERAECD</sequence>
<evidence type="ECO:0000313" key="1">
    <source>
        <dbReference type="EMBL" id="KAK9798963.1"/>
    </source>
</evidence>
<dbReference type="EMBL" id="JALJOQ010000093">
    <property type="protein sequence ID" value="KAK9798963.1"/>
    <property type="molecule type" value="Genomic_DNA"/>
</dbReference>
<name>A0AAW1NTX3_9CHLO</name>
<dbReference type="Proteomes" id="UP001465755">
    <property type="component" value="Unassembled WGS sequence"/>
</dbReference>
<evidence type="ECO:0008006" key="3">
    <source>
        <dbReference type="Google" id="ProtNLM"/>
    </source>
</evidence>
<keyword evidence="2" id="KW-1185">Reference proteome</keyword>
<gene>
    <name evidence="1" type="ORF">WJX73_000012</name>
</gene>
<dbReference type="AlphaFoldDB" id="A0AAW1NTX3"/>
<comment type="caution">
    <text evidence="1">The sequence shown here is derived from an EMBL/GenBank/DDBJ whole genome shotgun (WGS) entry which is preliminary data.</text>
</comment>
<accession>A0AAW1NTX3</accession>